<evidence type="ECO:0000256" key="1">
    <source>
        <dbReference type="PROSITE-ProRule" id="PRU00339"/>
    </source>
</evidence>
<keyword evidence="3" id="KW-1185">Reference proteome</keyword>
<dbReference type="Pfam" id="PF13174">
    <property type="entry name" value="TPR_6"/>
    <property type="match status" value="2"/>
</dbReference>
<dbReference type="Gene3D" id="1.25.40.10">
    <property type="entry name" value="Tetratricopeptide repeat domain"/>
    <property type="match status" value="4"/>
</dbReference>
<dbReference type="InterPro" id="IPR039340">
    <property type="entry name" value="Tfc4/TFIIIC-102/Sfc4"/>
</dbReference>
<feature type="repeat" description="TPR" evidence="1">
    <location>
        <begin position="85"/>
        <end position="118"/>
    </location>
</feature>
<evidence type="ECO:0000313" key="3">
    <source>
        <dbReference type="Proteomes" id="UP001597344"/>
    </source>
</evidence>
<proteinExistence type="predicted"/>
<accession>A0ABW5AVN0</accession>
<feature type="repeat" description="TPR" evidence="1">
    <location>
        <begin position="17"/>
        <end position="50"/>
    </location>
</feature>
<reference evidence="3" key="1">
    <citation type="journal article" date="2019" name="Int. J. Syst. Evol. Microbiol.">
        <title>The Global Catalogue of Microorganisms (GCM) 10K type strain sequencing project: providing services to taxonomists for standard genome sequencing and annotation.</title>
        <authorList>
            <consortium name="The Broad Institute Genomics Platform"/>
            <consortium name="The Broad Institute Genome Sequencing Center for Infectious Disease"/>
            <person name="Wu L."/>
            <person name="Ma J."/>
        </authorList>
    </citation>
    <scope>NUCLEOTIDE SEQUENCE [LARGE SCALE GENOMIC DNA]</scope>
    <source>
        <strain evidence="3">DT92</strain>
    </source>
</reference>
<name>A0ABW5AVN0_9FLAO</name>
<sequence length="595" mass="69462">MRIILIYITLFLTFSVVGQSEQLAKNYMQQGQYEKALSIYQKLYNKTPSRINYLLGLVESYQQLEQFDKAEKVLIKRIEQAPYNAQLLVELGHHYDLQGKSDQARIYYDKAIETYKNNDSNHAYSLAQTFEKYSLLDEAALVYEKGMLDNPRANFNVQLAKIYGEQGKLEKMFDSYLSLLQLQPNYINVVQRNFSDYIQEDATNEANTIFRKLLIKRLQQNPDILYNEMLSWLFIQQKEFKKAFIHEKAIYKRNDVGPQGIIDLARIAIAEKDIKSATEILNYILETPVSKDMKLTAHKIILKAKVDNANKKEYKAIVQQYNTVFEEYGKSRETIGLQVDYAHFLAFNLDKKQEAITFLKELIDRERLSRFQSSRVKMKIADILVLDQKFNQALIYYTQVQNALKNNFLAQDARFKVAKTSYYKGDFAWAQTQLDVLKSSTSQLIANDAMELSLIISDNSLEDSTQTALKIFAKADLLAFQNKNEDAIATYEKILTQHKGEKIEDEAFLRQARLFEKEKQYEKAKINYLKIIEFYGDDILVDDAYYWLAELYANELGEPERAKELYEKIIFNHADSIYFVDARKKYRTLRGDAIN</sequence>
<dbReference type="PANTHER" id="PTHR23082">
    <property type="entry name" value="TRANSCRIPTION INITIATION FACTOR IIIC TFIIIC , POLYPEPTIDE 3-RELATED"/>
    <property type="match status" value="1"/>
</dbReference>
<dbReference type="RefSeq" id="WP_378319003.1">
    <property type="nucleotide sequence ID" value="NZ_JBHUHY010000003.1"/>
</dbReference>
<protein>
    <submittedName>
        <fullName evidence="2">Tetratricopeptide repeat protein</fullName>
    </submittedName>
</protein>
<keyword evidence="1" id="KW-0802">TPR repeat</keyword>
<dbReference type="Proteomes" id="UP001597344">
    <property type="component" value="Unassembled WGS sequence"/>
</dbReference>
<dbReference type="SUPFAM" id="SSF48452">
    <property type="entry name" value="TPR-like"/>
    <property type="match status" value="2"/>
</dbReference>
<organism evidence="2 3">
    <name type="scientific">Aquimarina celericrescens</name>
    <dbReference type="NCBI Taxonomy" id="1964542"/>
    <lineage>
        <taxon>Bacteria</taxon>
        <taxon>Pseudomonadati</taxon>
        <taxon>Bacteroidota</taxon>
        <taxon>Flavobacteriia</taxon>
        <taxon>Flavobacteriales</taxon>
        <taxon>Flavobacteriaceae</taxon>
        <taxon>Aquimarina</taxon>
    </lineage>
</organism>
<dbReference type="Pfam" id="PF14559">
    <property type="entry name" value="TPR_19"/>
    <property type="match status" value="1"/>
</dbReference>
<comment type="caution">
    <text evidence="2">The sequence shown here is derived from an EMBL/GenBank/DDBJ whole genome shotgun (WGS) entry which is preliminary data.</text>
</comment>
<dbReference type="PANTHER" id="PTHR23082:SF0">
    <property type="entry name" value="GENERAL TRANSCRIPTION FACTOR 3C POLYPEPTIDE 3"/>
    <property type="match status" value="1"/>
</dbReference>
<dbReference type="InterPro" id="IPR019734">
    <property type="entry name" value="TPR_rpt"/>
</dbReference>
<evidence type="ECO:0000313" key="2">
    <source>
        <dbReference type="EMBL" id="MFD2186017.1"/>
    </source>
</evidence>
<gene>
    <name evidence="2" type="ORF">ACFSJT_04385</name>
</gene>
<dbReference type="InterPro" id="IPR011990">
    <property type="entry name" value="TPR-like_helical_dom_sf"/>
</dbReference>
<dbReference type="PROSITE" id="PS50005">
    <property type="entry name" value="TPR"/>
    <property type="match status" value="2"/>
</dbReference>
<dbReference type="Pfam" id="PF13181">
    <property type="entry name" value="TPR_8"/>
    <property type="match status" value="2"/>
</dbReference>
<dbReference type="SMART" id="SM00028">
    <property type="entry name" value="TPR"/>
    <property type="match status" value="7"/>
</dbReference>
<dbReference type="EMBL" id="JBHUHY010000003">
    <property type="protein sequence ID" value="MFD2186017.1"/>
    <property type="molecule type" value="Genomic_DNA"/>
</dbReference>